<keyword evidence="2" id="KW-1185">Reference proteome</keyword>
<sequence length="67" mass="7999">MSILQNLQRLNIATRIQLFDILYEKEALGRSDRKKYLYNYLEDTTKSKVMNMSFQNSRSHLLSSRKV</sequence>
<evidence type="ECO:0000313" key="1">
    <source>
        <dbReference type="EMBL" id="CAH1982142.1"/>
    </source>
</evidence>
<dbReference type="AlphaFoldDB" id="A0A9P0KTI8"/>
<reference evidence="1" key="1">
    <citation type="submission" date="2022-03" db="EMBL/GenBank/DDBJ databases">
        <authorList>
            <person name="Sayadi A."/>
        </authorList>
    </citation>
    <scope>NUCLEOTIDE SEQUENCE</scope>
</reference>
<dbReference type="EMBL" id="CAKOFQ010006917">
    <property type="protein sequence ID" value="CAH1982142.1"/>
    <property type="molecule type" value="Genomic_DNA"/>
</dbReference>
<comment type="caution">
    <text evidence="1">The sequence shown here is derived from an EMBL/GenBank/DDBJ whole genome shotgun (WGS) entry which is preliminary data.</text>
</comment>
<dbReference type="Proteomes" id="UP001152888">
    <property type="component" value="Unassembled WGS sequence"/>
</dbReference>
<evidence type="ECO:0000313" key="2">
    <source>
        <dbReference type="Proteomes" id="UP001152888"/>
    </source>
</evidence>
<organism evidence="1 2">
    <name type="scientific">Acanthoscelides obtectus</name>
    <name type="common">Bean weevil</name>
    <name type="synonym">Bruchus obtectus</name>
    <dbReference type="NCBI Taxonomy" id="200917"/>
    <lineage>
        <taxon>Eukaryota</taxon>
        <taxon>Metazoa</taxon>
        <taxon>Ecdysozoa</taxon>
        <taxon>Arthropoda</taxon>
        <taxon>Hexapoda</taxon>
        <taxon>Insecta</taxon>
        <taxon>Pterygota</taxon>
        <taxon>Neoptera</taxon>
        <taxon>Endopterygota</taxon>
        <taxon>Coleoptera</taxon>
        <taxon>Polyphaga</taxon>
        <taxon>Cucujiformia</taxon>
        <taxon>Chrysomeloidea</taxon>
        <taxon>Chrysomelidae</taxon>
        <taxon>Bruchinae</taxon>
        <taxon>Bruchini</taxon>
        <taxon>Acanthoscelides</taxon>
    </lineage>
</organism>
<name>A0A9P0KTI8_ACAOB</name>
<proteinExistence type="predicted"/>
<accession>A0A9P0KTI8</accession>
<protein>
    <submittedName>
        <fullName evidence="1">Uncharacterized protein</fullName>
    </submittedName>
</protein>
<gene>
    <name evidence="1" type="ORF">ACAOBT_LOCUS14853</name>
</gene>